<dbReference type="RefSeq" id="WP_345028602.1">
    <property type="nucleotide sequence ID" value="NZ_BAABEY010000020.1"/>
</dbReference>
<dbReference type="NCBIfam" id="TIGR02603">
    <property type="entry name" value="CxxCH_TIGR02603"/>
    <property type="match status" value="1"/>
</dbReference>
<dbReference type="Pfam" id="PF00034">
    <property type="entry name" value="Cytochrom_C"/>
    <property type="match status" value="1"/>
</dbReference>
<evidence type="ECO:0000256" key="3">
    <source>
        <dbReference type="ARBA" id="ARBA00023004"/>
    </source>
</evidence>
<evidence type="ECO:0000256" key="4">
    <source>
        <dbReference type="PROSITE-ProRule" id="PRU00433"/>
    </source>
</evidence>
<dbReference type="SUPFAM" id="SSF46626">
    <property type="entry name" value="Cytochrome c"/>
    <property type="match status" value="1"/>
</dbReference>
<dbReference type="PANTHER" id="PTHR33546">
    <property type="entry name" value="LARGE, MULTIFUNCTIONAL SECRETED PROTEIN-RELATED"/>
    <property type="match status" value="1"/>
</dbReference>
<gene>
    <name evidence="6" type="ORF">GCM10023091_20640</name>
</gene>
<accession>A0ABP8LZJ3</accession>
<dbReference type="PROSITE" id="PS51007">
    <property type="entry name" value="CYTC"/>
    <property type="match status" value="1"/>
</dbReference>
<protein>
    <recommendedName>
        <fullName evidence="5">Cytochrome c domain-containing protein</fullName>
    </recommendedName>
</protein>
<dbReference type="SUPFAM" id="SSF50952">
    <property type="entry name" value="Soluble quinoprotein glucose dehydrogenase"/>
    <property type="match status" value="1"/>
</dbReference>
<dbReference type="EMBL" id="BAABEY010000020">
    <property type="protein sequence ID" value="GAA4439032.1"/>
    <property type="molecule type" value="Genomic_DNA"/>
</dbReference>
<organism evidence="6 7">
    <name type="scientific">Ravibacter arvi</name>
    <dbReference type="NCBI Taxonomy" id="2051041"/>
    <lineage>
        <taxon>Bacteria</taxon>
        <taxon>Pseudomonadati</taxon>
        <taxon>Bacteroidota</taxon>
        <taxon>Cytophagia</taxon>
        <taxon>Cytophagales</taxon>
        <taxon>Spirosomataceae</taxon>
        <taxon>Ravibacter</taxon>
    </lineage>
</organism>
<dbReference type="InterPro" id="IPR013427">
    <property type="entry name" value="Haem-bd_dom_put"/>
</dbReference>
<dbReference type="PANTHER" id="PTHR33546:SF1">
    <property type="entry name" value="LARGE, MULTIFUNCTIONAL SECRETED PROTEIN"/>
    <property type="match status" value="1"/>
</dbReference>
<evidence type="ECO:0000259" key="5">
    <source>
        <dbReference type="PROSITE" id="PS51007"/>
    </source>
</evidence>
<dbReference type="Gene3D" id="1.10.760.10">
    <property type="entry name" value="Cytochrome c-like domain"/>
    <property type="match status" value="1"/>
</dbReference>
<dbReference type="Gene3D" id="2.120.10.30">
    <property type="entry name" value="TolB, C-terminal domain"/>
    <property type="match status" value="1"/>
</dbReference>
<keyword evidence="7" id="KW-1185">Reference proteome</keyword>
<evidence type="ECO:0000256" key="1">
    <source>
        <dbReference type="ARBA" id="ARBA00022617"/>
    </source>
</evidence>
<keyword evidence="2 4" id="KW-0479">Metal-binding</keyword>
<evidence type="ECO:0000256" key="2">
    <source>
        <dbReference type="ARBA" id="ARBA00022723"/>
    </source>
</evidence>
<dbReference type="Proteomes" id="UP001501508">
    <property type="component" value="Unassembled WGS sequence"/>
</dbReference>
<evidence type="ECO:0000313" key="7">
    <source>
        <dbReference type="Proteomes" id="UP001501508"/>
    </source>
</evidence>
<sequence>MLTKPYKRYLGWGAFALVGLCLLQSCGSPEKPAETDPKTEKLKLQPGFVAEHLYSPSDHEEGSWVAMAFDDKGRLITSDQYGGLFRTTIPEIGSKDSVKVEKLSISWDKDSLVMGYANGLLYAFNSLYVVINNHPNPNFRTNSGVYRLFDTNGDDQFDKITTIREFNGSGEHGPHSIIPSPDGKSLFIIAGNHTDLPEVNEYTLPRNWGDDNLFPMIKDPRGHANDRHAPGGWIVNIDPEGKNWKLVSAGYRNPFDLAFNEAGDLFVYDADMEWDFGQPWYRPTRINHATSGSEFGWRTGDQKWASAYPDNLPAIINIGHGSPTNLIYANKARFPEKYRNTLLAFDWSFGIVHALKLKPEGASYSAEREEFLSGVPLPLTDGVIGPDGALYFMTGGRRLASDVYRVYHKDYKSIQPDANVVPFERTAEGKLRVSLEQFHGRKDPGAVAAAWPQLGHADRYVRYAARIAVENQPVGEWRGKVSEEPNAPAAINALLALARQGDKSDLKLIVDKALSIDFEPLSLEQKIAFLRTLEVALYRHGMPAAAEKTKLTAFLDSKYPSGSTNQNKLLVKILVNLQSPTVIEKTLALMGKDETPDEMELDASYATSSSELVLRNPQYGLDIAGMLAEMPSPQHTYYAMALSQQKAGWTEESRSKYFSWYREAFNYKGGRSYVGFLDRARKIALSNVPKAELAKYDKLSGGDKLSQSGNDLVGQYDIKGPGRRWTLEQADSVITDASLKGRDFETGKLIYSAVLCSKCHTIAGEGENAGPDLSQLATRFSSKDILEAIIDPNKAISDQYAATVFSLKNGGSVVGRLANEDATHYYVAQNPFTPDEQEKVAKKDVVSTSFSTVSVMLPGLINGLNPDELKDLMAFLKAGGNKNNEIYKK</sequence>
<keyword evidence="3 4" id="KW-0408">Iron</keyword>
<dbReference type="PROSITE" id="PS51257">
    <property type="entry name" value="PROKAR_LIPOPROTEIN"/>
    <property type="match status" value="1"/>
</dbReference>
<feature type="domain" description="Cytochrome c" evidence="5">
    <location>
        <begin position="742"/>
        <end position="880"/>
    </location>
</feature>
<dbReference type="InterPro" id="IPR011042">
    <property type="entry name" value="6-blade_b-propeller_TolB-like"/>
</dbReference>
<reference evidence="7" key="1">
    <citation type="journal article" date="2019" name="Int. J. Syst. Evol. Microbiol.">
        <title>The Global Catalogue of Microorganisms (GCM) 10K type strain sequencing project: providing services to taxonomists for standard genome sequencing and annotation.</title>
        <authorList>
            <consortium name="The Broad Institute Genomics Platform"/>
            <consortium name="The Broad Institute Genome Sequencing Center for Infectious Disease"/>
            <person name="Wu L."/>
            <person name="Ma J."/>
        </authorList>
    </citation>
    <scope>NUCLEOTIDE SEQUENCE [LARGE SCALE GENOMIC DNA]</scope>
    <source>
        <strain evidence="7">JCM 31920</strain>
    </source>
</reference>
<proteinExistence type="predicted"/>
<dbReference type="InterPro" id="IPR009056">
    <property type="entry name" value="Cyt_c-like_dom"/>
</dbReference>
<dbReference type="InterPro" id="IPR011041">
    <property type="entry name" value="Quinoprot_gluc/sorb_DH_b-prop"/>
</dbReference>
<comment type="caution">
    <text evidence="6">The sequence shown here is derived from an EMBL/GenBank/DDBJ whole genome shotgun (WGS) entry which is preliminary data.</text>
</comment>
<keyword evidence="1 4" id="KW-0349">Heme</keyword>
<evidence type="ECO:0000313" key="6">
    <source>
        <dbReference type="EMBL" id="GAA4439032.1"/>
    </source>
</evidence>
<dbReference type="InterPro" id="IPR036909">
    <property type="entry name" value="Cyt_c-like_dom_sf"/>
</dbReference>
<name>A0ABP8LZJ3_9BACT</name>